<dbReference type="OrthoDB" id="418911at2759"/>
<keyword evidence="3 4" id="KW-1267">Proteomics identification</keyword>
<protein>
    <submittedName>
        <fullName evidence="1">Lysine demethylase 6A</fullName>
    </submittedName>
</protein>
<reference evidence="1" key="4">
    <citation type="submission" date="2025-08" db="UniProtKB">
        <authorList>
            <consortium name="Ensembl"/>
        </authorList>
    </citation>
    <scope>IDENTIFICATION</scope>
</reference>
<dbReference type="Bgee" id="ENSG00000147050">
    <property type="expression patterns" value="Expressed in secondary oocyte and 200 other cell types or tissues"/>
</dbReference>
<dbReference type="HGNC" id="HGNC:12637">
    <property type="gene designation" value="KDM6A"/>
</dbReference>
<proteinExistence type="evidence at protein level"/>
<reference evidence="1 2" key="2">
    <citation type="journal article" date="2004" name="Nature">
        <title>Finishing the euchromatic sequence of the human genome.</title>
        <authorList>
            <consortium name="International Human Genome Sequencing Consortium"/>
        </authorList>
    </citation>
    <scope>NUCLEOTIDE SEQUENCE [LARGE SCALE GENOMIC DNA]</scope>
</reference>
<dbReference type="Proteomes" id="UP000005640">
    <property type="component" value="Chromosome X"/>
</dbReference>
<dbReference type="GeneTree" id="ENSGT00940000155202"/>
<evidence type="ECO:0000313" key="2">
    <source>
        <dbReference type="Proteomes" id="UP000005640"/>
    </source>
</evidence>
<organism evidence="1 2">
    <name type="scientific">Homo sapiens</name>
    <name type="common">Human</name>
    <dbReference type="NCBI Taxonomy" id="9606"/>
    <lineage>
        <taxon>Eukaryota</taxon>
        <taxon>Metazoa</taxon>
        <taxon>Chordata</taxon>
        <taxon>Craniata</taxon>
        <taxon>Vertebrata</taxon>
        <taxon>Euteleostomi</taxon>
        <taxon>Mammalia</taxon>
        <taxon>Eutheria</taxon>
        <taxon>Euarchontoglires</taxon>
        <taxon>Primates</taxon>
        <taxon>Haplorrhini</taxon>
        <taxon>Catarrhini</taxon>
        <taxon>Hominidae</taxon>
        <taxon>Homo</taxon>
    </lineage>
</organism>
<gene>
    <name evidence="1" type="primary">KDM6A</name>
</gene>
<reference evidence="1 2" key="3">
    <citation type="journal article" date="2005" name="Nature">
        <title>The DNA sequence of the human X chromosome.</title>
        <authorList>
            <person name="Ross M.T."/>
            <person name="Grafham D.V."/>
            <person name="Coffey A.J."/>
            <person name="Scherer S."/>
            <person name="McLay K."/>
            <person name="Muzny D."/>
            <person name="Platzer M."/>
            <person name="Howell G.R."/>
            <person name="Burrows C."/>
            <person name="Bird C.P."/>
            <person name="Frankish A."/>
            <person name="Lovell F.L."/>
            <person name="Howe K.L."/>
            <person name="Ashurst J.L."/>
            <person name="Fulton R.S."/>
            <person name="Sudbrak R."/>
            <person name="Wen G."/>
            <person name="Jones M.C."/>
            <person name="Hurles M.E."/>
            <person name="Andrews T.D."/>
            <person name="Scott C.E."/>
            <person name="Searle S."/>
            <person name="Ramser J."/>
            <person name="Whittaker A."/>
            <person name="Deadman R."/>
            <person name="Carter N.P."/>
            <person name="Hunt S.E."/>
            <person name="Chen R."/>
            <person name="Cree A."/>
            <person name="Gunaratne P."/>
            <person name="Havlak P."/>
            <person name="Hodgson A."/>
            <person name="Metzker M.L."/>
            <person name="Richards S."/>
            <person name="Scott G."/>
            <person name="Steffen D."/>
            <person name="Sodergren E."/>
            <person name="Wheeler D.A."/>
            <person name="Worley K.C."/>
            <person name="Ainscough R."/>
            <person name="Ambrose K.D."/>
            <person name="Ansari-Lari M.A."/>
            <person name="Aradhya S."/>
            <person name="Ashwell R.I."/>
            <person name="Babbage A.K."/>
            <person name="Bagguley C.L."/>
            <person name="Ballabio A."/>
            <person name="Banerjee R."/>
            <person name="Barker G.E."/>
            <person name="Barlow K.F."/>
            <person name="Barrett I.P."/>
            <person name="Bates K.N."/>
            <person name="Beare D.M."/>
            <person name="Beasley H."/>
            <person name="Beasley O."/>
            <person name="Beck A."/>
            <person name="Bethel G."/>
            <person name="Blechschmidt K."/>
            <person name="Brady N."/>
            <person name="Bray-Allen S."/>
            <person name="Bridgeman A.M."/>
            <person name="Brown A.J."/>
            <person name="Brown M.J."/>
            <person name="Bonnin D."/>
            <person name="Bruford E.A."/>
            <person name="Buhay C."/>
            <person name="Burch P."/>
            <person name="Burford D."/>
            <person name="Burgess J."/>
            <person name="Burrill W."/>
            <person name="Burton J."/>
            <person name="Bye J.M."/>
            <person name="Carder C."/>
            <person name="Carrel L."/>
            <person name="Chako J."/>
            <person name="Chapman J.C."/>
            <person name="Chavez D."/>
            <person name="Chen E."/>
            <person name="Chen G."/>
            <person name="Chen Y."/>
            <person name="Chen Z."/>
            <person name="Chinault C."/>
            <person name="Ciccodicola A."/>
            <person name="Clark S.Y."/>
            <person name="Clarke G."/>
            <person name="Clee C.M."/>
            <person name="Clegg S."/>
            <person name="Clerc-Blankenburg K."/>
            <person name="Clifford K."/>
            <person name="Cobley V."/>
            <person name="Cole C.G."/>
            <person name="Conquer J.S."/>
            <person name="Corby N."/>
            <person name="Connor R.E."/>
            <person name="David R."/>
            <person name="Davies J."/>
            <person name="Davis C."/>
            <person name="Davis J."/>
            <person name="Delgado O."/>
            <person name="Deshazo D."/>
            <person name="Dhami P."/>
            <person name="Ding Y."/>
            <person name="Dinh H."/>
            <person name="Dodsworth S."/>
            <person name="Draper H."/>
            <person name="Dugan-Rocha S."/>
            <person name="Dunham A."/>
            <person name="Dunn M."/>
            <person name="Durbin K.J."/>
            <person name="Dutta I."/>
            <person name="Eades T."/>
            <person name="Ellwood M."/>
            <person name="Emery-Cohen A."/>
            <person name="Errington H."/>
            <person name="Evans K.L."/>
            <person name="Faulkner L."/>
            <person name="Francis F."/>
            <person name="Frankland J."/>
            <person name="Fraser A.E."/>
            <person name="Galgoczy P."/>
            <person name="Gilbert J."/>
            <person name="Gill R."/>
            <person name="Glockner G."/>
            <person name="Gregory S.G."/>
            <person name="Gribble S."/>
            <person name="Griffiths C."/>
            <person name="Grocock R."/>
            <person name="Gu Y."/>
            <person name="Gwilliam R."/>
            <person name="Hamilton C."/>
            <person name="Hart E.A."/>
            <person name="Hawes A."/>
            <person name="Heath P.D."/>
            <person name="Heitmann K."/>
            <person name="Hennig S."/>
            <person name="Hernandez J."/>
            <person name="Hinzmann B."/>
            <person name="Ho S."/>
            <person name="Hoffs M."/>
            <person name="Howden P.J."/>
            <person name="Huckle E.J."/>
            <person name="Hume J."/>
            <person name="Hunt P.J."/>
            <person name="Hunt A.R."/>
            <person name="Isherwood J."/>
            <person name="Jacob L."/>
            <person name="Johnson D."/>
            <person name="Jones S."/>
            <person name="de Jong P.J."/>
            <person name="Joseph S.S."/>
            <person name="Keenan S."/>
            <person name="Kelly S."/>
            <person name="Kershaw J.K."/>
            <person name="Khan Z."/>
            <person name="Kioschis P."/>
            <person name="Klages S."/>
            <person name="Knights A.J."/>
            <person name="Kosiura A."/>
            <person name="Kovar-Smith C."/>
            <person name="Laird G.K."/>
            <person name="Langford C."/>
            <person name="Lawlor S."/>
            <person name="Leversha M."/>
            <person name="Lewis L."/>
            <person name="Liu W."/>
            <person name="Lloyd C."/>
            <person name="Lloyd D.M."/>
            <person name="Loulseged H."/>
            <person name="Loveland J.E."/>
            <person name="Lovell J.D."/>
            <person name="Lozado R."/>
            <person name="Lu J."/>
            <person name="Lyne R."/>
            <person name="Ma J."/>
            <person name="Maheshwari M."/>
            <person name="Matthews L.H."/>
            <person name="McDowall J."/>
            <person name="McLaren S."/>
            <person name="McMurray A."/>
            <person name="Meidl P."/>
            <person name="Meitinger T."/>
            <person name="Milne S."/>
            <person name="Miner G."/>
            <person name="Mistry S.L."/>
            <person name="Morgan M."/>
            <person name="Morris S."/>
            <person name="Muller I."/>
            <person name="Mullikin J.C."/>
            <person name="Nguyen N."/>
            <person name="Nordsiek G."/>
            <person name="Nyakatura G."/>
            <person name="O'Dell C.N."/>
            <person name="Okwuonu G."/>
            <person name="Palmer S."/>
            <person name="Pandian R."/>
            <person name="Parker D."/>
            <person name="Parrish J."/>
            <person name="Pasternak S."/>
            <person name="Patel D."/>
            <person name="Pearce A.V."/>
            <person name="Pearson D.M."/>
            <person name="Pelan S.E."/>
            <person name="Perez L."/>
            <person name="Porter K.M."/>
            <person name="Ramsey Y."/>
            <person name="Reichwald K."/>
            <person name="Rhodes S."/>
            <person name="Ridler K.A."/>
            <person name="Schlessinger D."/>
            <person name="Schueler M.G."/>
            <person name="Sehra H.K."/>
            <person name="Shaw-Smith C."/>
            <person name="Shen H."/>
            <person name="Sheridan E.M."/>
            <person name="Shownkeen R."/>
            <person name="Skuce C.D."/>
            <person name="Smith M.L."/>
            <person name="Sotheran E.C."/>
            <person name="Steingruber H.E."/>
            <person name="Steward C.A."/>
            <person name="Storey R."/>
            <person name="Swann R.M."/>
            <person name="Swarbreck D."/>
            <person name="Tabor P.E."/>
            <person name="Taudien S."/>
            <person name="Taylor T."/>
            <person name="Teague B."/>
            <person name="Thomas K."/>
            <person name="Thorpe A."/>
            <person name="Timms K."/>
            <person name="Tracey A."/>
            <person name="Trevanion S."/>
            <person name="Tromans A.C."/>
            <person name="d'Urso M."/>
            <person name="Verduzco D."/>
            <person name="Villasana D."/>
            <person name="Waldron L."/>
            <person name="Wall M."/>
            <person name="Wang Q."/>
            <person name="Warren J."/>
            <person name="Warry G.L."/>
            <person name="Wei X."/>
            <person name="West A."/>
            <person name="Whitehead S.L."/>
            <person name="Whiteley M.N."/>
            <person name="Wilkinson J.E."/>
            <person name="Willey D.L."/>
            <person name="Williams G."/>
            <person name="Williams L."/>
            <person name="Williamson A."/>
            <person name="Williamson H."/>
            <person name="Wilming L."/>
            <person name="Woodmansey R.L."/>
            <person name="Wray P.W."/>
            <person name="Yen J."/>
            <person name="Zhang J."/>
            <person name="Zhou J."/>
            <person name="Zoghbi H."/>
            <person name="Zorilla S."/>
            <person name="Buck D."/>
            <person name="Reinhardt R."/>
            <person name="Poustka A."/>
            <person name="Rosenthal A."/>
            <person name="Lehrach H."/>
            <person name="Meindl A."/>
            <person name="Minx P.J."/>
            <person name="Hillier L.W."/>
            <person name="Willard H.F."/>
            <person name="Wilson R.K."/>
            <person name="Waterston R.H."/>
            <person name="Rice C.M."/>
            <person name="Vaudin M."/>
            <person name="Coulson A."/>
            <person name="Nelson D.L."/>
            <person name="Weinstock G."/>
            <person name="Sulston J.E."/>
            <person name="Durbin R."/>
            <person name="Hubbard T."/>
            <person name="Gibbs R.A."/>
            <person name="Beck S."/>
            <person name="Rogers J."/>
            <person name="Bentley D.R."/>
        </authorList>
    </citation>
    <scope>NUCLEOTIDE SEQUENCE [LARGE SCALE GENOMIC DNA]</scope>
</reference>
<dbReference type="EMBL" id="AL138744">
    <property type="status" value="NOT_ANNOTATED_CDS"/>
    <property type="molecule type" value="Genomic_DNA"/>
</dbReference>
<dbReference type="EMBL" id="KF510678">
    <property type="status" value="NOT_ANNOTATED_CDS"/>
    <property type="molecule type" value="Genomic_DNA"/>
</dbReference>
<reference evidence="1 2" key="1">
    <citation type="journal article" date="2001" name="Nature">
        <title>Initial sequencing and analysis of the human genome.</title>
        <authorList>
            <consortium name="International Human Genome Sequencing Consortium"/>
            <person name="Lander E.S."/>
            <person name="Linton L.M."/>
            <person name="Birren B."/>
            <person name="Nusbaum C."/>
            <person name="Zody M.C."/>
            <person name="Baldwin J."/>
            <person name="Devon K."/>
            <person name="Dewar K."/>
            <person name="Doyle M."/>
            <person name="FitzHugh W."/>
            <person name="Funke R."/>
            <person name="Gage D."/>
            <person name="Harris K."/>
            <person name="Heaford A."/>
            <person name="Howland J."/>
            <person name="Kann L."/>
            <person name="Lehoczky J."/>
            <person name="LeVine R."/>
            <person name="McEwan P."/>
            <person name="McKernan K."/>
            <person name="Meldrim J."/>
            <person name="Mesirov J.P."/>
            <person name="Miranda C."/>
            <person name="Morris W."/>
            <person name="Naylor J."/>
            <person name="Raymond C."/>
            <person name="Rosetti M."/>
            <person name="Santos R."/>
            <person name="Sheridan A."/>
            <person name="Sougnez C."/>
            <person name="Stange-Thomann N."/>
            <person name="Stojanovic N."/>
            <person name="Subramanian A."/>
            <person name="Wyman D."/>
            <person name="Rogers J."/>
            <person name="Sulston J."/>
            <person name="Ainscough R."/>
            <person name="Beck S."/>
            <person name="Bentley D."/>
            <person name="Burton J."/>
            <person name="Clee C."/>
            <person name="Carter N."/>
            <person name="Coulson A."/>
            <person name="Deadman R."/>
            <person name="Deloukas P."/>
            <person name="Dunham A."/>
            <person name="Dunham I."/>
            <person name="Durbin R."/>
            <person name="French L."/>
            <person name="Grafham D."/>
            <person name="Gregory S."/>
            <person name="Hubbard T."/>
            <person name="Humphray S."/>
            <person name="Hunt A."/>
            <person name="Jones M."/>
            <person name="Lloyd C."/>
            <person name="McMurray A."/>
            <person name="Matthews L."/>
            <person name="Mercer S."/>
            <person name="Milne S."/>
            <person name="Mullikin J.C."/>
            <person name="Mungall A."/>
            <person name="Plumb R."/>
            <person name="Ross M."/>
            <person name="Shownkeen R."/>
            <person name="Sims S."/>
            <person name="Waterston R.H."/>
            <person name="Wilson R.K."/>
            <person name="Hillier L.W."/>
            <person name="McPherson J.D."/>
            <person name="Marra M.A."/>
            <person name="Mardis E.R."/>
            <person name="Fulton L.A."/>
            <person name="Chinwalla A.T."/>
            <person name="Pepin K.H."/>
            <person name="Gish W.R."/>
            <person name="Chissoe S.L."/>
            <person name="Wendl M.C."/>
            <person name="Delehaunty K.D."/>
            <person name="Miner T.L."/>
            <person name="Delehaunty A."/>
            <person name="Kramer J.B."/>
            <person name="Cook L.L."/>
            <person name="Fulton R.S."/>
            <person name="Johnson D.L."/>
            <person name="Minx P.J."/>
            <person name="Clifton S.W."/>
            <person name="Hawkins T."/>
            <person name="Branscomb E."/>
            <person name="Predki P."/>
            <person name="Richardson P."/>
            <person name="Wenning S."/>
            <person name="Slezak T."/>
            <person name="Doggett N."/>
            <person name="Cheng J.F."/>
            <person name="Olsen A."/>
            <person name="Lucas S."/>
            <person name="Elkin C."/>
            <person name="Uberbacher E."/>
            <person name="Frazier M."/>
            <person name="Gibbs R.A."/>
            <person name="Muzny D.M."/>
            <person name="Scherer S.E."/>
            <person name="Bouck J.B."/>
            <person name="Sodergren E.J."/>
            <person name="Worley K.C."/>
            <person name="Rives C.M."/>
            <person name="Gorrell J.H."/>
            <person name="Metzker M.L."/>
            <person name="Naylor S.L."/>
            <person name="Kucherlapati R.S."/>
            <person name="Nelson D.L."/>
            <person name="Weinstock G.M."/>
            <person name="Sakaki Y."/>
            <person name="Fujiyama A."/>
            <person name="Hattori M."/>
            <person name="Yada T."/>
            <person name="Toyoda A."/>
            <person name="Itoh T."/>
            <person name="Kawagoe C."/>
            <person name="Watanabe H."/>
            <person name="Totoki Y."/>
            <person name="Taylor T."/>
            <person name="Weissenbach J."/>
            <person name="Heilig R."/>
            <person name="Saurin W."/>
            <person name="Artiguenave F."/>
            <person name="Brottier P."/>
            <person name="Bruls T."/>
            <person name="Pelletier E."/>
            <person name="Robert C."/>
            <person name="Wincker P."/>
            <person name="Smith D.R."/>
            <person name="Doucette-Stamm L."/>
            <person name="Rubenfield M."/>
            <person name="Weinstock K."/>
            <person name="Lee H.M."/>
            <person name="Dubois J."/>
            <person name="Rosenthal A."/>
            <person name="Platzer M."/>
            <person name="Nyakatura G."/>
            <person name="Taudien S."/>
            <person name="Rump A."/>
            <person name="Yang H."/>
            <person name="Yu J."/>
            <person name="Wang J."/>
            <person name="Huang G."/>
            <person name="Gu J."/>
            <person name="Hood L."/>
            <person name="Rowen L."/>
            <person name="Madan A."/>
            <person name="Qin S."/>
            <person name="Davis R.W."/>
            <person name="Federspiel N.A."/>
            <person name="Abola A.P."/>
            <person name="Proctor M.J."/>
            <person name="Myers R.M."/>
            <person name="Schmutz J."/>
            <person name="Dickson M."/>
            <person name="Grimwood J."/>
            <person name="Cox D.R."/>
            <person name="Olson M.V."/>
            <person name="Kaul R."/>
            <person name="Raymond C."/>
            <person name="Shimizu N."/>
            <person name="Kawasaki K."/>
            <person name="Minoshima S."/>
            <person name="Evans G.A."/>
            <person name="Athanasiou M."/>
            <person name="Schultz R."/>
            <person name="Roe B.A."/>
            <person name="Chen F."/>
            <person name="Pan H."/>
            <person name="Ramser J."/>
            <person name="Lehrach H."/>
            <person name="Reinhardt R."/>
            <person name="McCombie W.R."/>
            <person name="de la Bastide M."/>
            <person name="Dedhia N."/>
            <person name="Blocker H."/>
            <person name="Hornischer K."/>
            <person name="Nordsiek G."/>
            <person name="Agarwala R."/>
            <person name="Aravind L."/>
            <person name="Bailey J.A."/>
            <person name="Bateman A."/>
            <person name="Batzoglou S."/>
            <person name="Birney E."/>
            <person name="Bork P."/>
            <person name="Brown D.G."/>
            <person name="Burge C.B."/>
            <person name="Cerutti L."/>
            <person name="Chen H.C."/>
            <person name="Church D."/>
            <person name="Clamp M."/>
            <person name="Copley R.R."/>
            <person name="Doerks T."/>
            <person name="Eddy S.R."/>
            <person name="Eichler E.E."/>
            <person name="Furey T.S."/>
            <person name="Galagan J."/>
            <person name="Gilbert J.G."/>
            <person name="Harmon C."/>
            <person name="Hayashizaki Y."/>
            <person name="Haussler D."/>
            <person name="Hermjakob H."/>
            <person name="Hokamp K."/>
            <person name="Jang W."/>
            <person name="Johnson L.S."/>
            <person name="Jones T.A."/>
            <person name="Kasif S."/>
            <person name="Kaspryzk A."/>
            <person name="Kennedy S."/>
            <person name="Kent W.J."/>
            <person name="Kitts P."/>
            <person name="Koonin E.V."/>
            <person name="Korf I."/>
            <person name="Kulp D."/>
            <person name="Lancet D."/>
            <person name="Lowe T.M."/>
            <person name="McLysaght A."/>
            <person name="Mikkelsen T."/>
            <person name="Moran J.V."/>
            <person name="Mulder N."/>
            <person name="Pollara V.J."/>
            <person name="Ponting C.P."/>
            <person name="Schuler G."/>
            <person name="Schultz J."/>
            <person name="Slater G."/>
            <person name="Smit A.F."/>
            <person name="Stupka E."/>
            <person name="Szustakowski J."/>
            <person name="Thierry-Mieg D."/>
            <person name="Thierry-Mieg J."/>
            <person name="Wagner L."/>
            <person name="Wallis J."/>
            <person name="Wheeler R."/>
            <person name="Williams A."/>
            <person name="Wolf Y.I."/>
            <person name="Wolfe K.H."/>
            <person name="Yang S.P."/>
            <person name="Yeh R.F."/>
            <person name="Collins F."/>
            <person name="Guyer M.S."/>
            <person name="Peterson J."/>
            <person name="Felsenfeld A."/>
            <person name="Wetterstrand K.A."/>
            <person name="Patrinos A."/>
            <person name="Morgan M.J."/>
            <person name="de Jong P."/>
            <person name="Catanese J.J."/>
            <person name="Osoegawa K."/>
            <person name="Shizuya H."/>
            <person name="Choi S."/>
            <person name="Chen Y.J."/>
        </authorList>
    </citation>
    <scope>NUCLEOTIDE SEQUENCE [LARGE SCALE GENOMIC DNA]</scope>
</reference>
<dbReference type="EMBL" id="AC136488">
    <property type="status" value="NOT_ANNOTATED_CDS"/>
    <property type="molecule type" value="Genomic_DNA"/>
</dbReference>
<reference evidence="1" key="5">
    <citation type="submission" date="2025-09" db="UniProtKB">
        <authorList>
            <consortium name="Ensembl"/>
        </authorList>
    </citation>
    <scope>IDENTIFICATION</scope>
</reference>
<accession>A0A804HIZ7</accession>
<evidence type="ECO:0007829" key="3">
    <source>
        <dbReference type="PeptideAtlas" id="A0A804HIZ7"/>
    </source>
</evidence>
<dbReference type="Ensembl" id="ENST00000683425.1">
    <property type="protein sequence ID" value="ENSP00000507291.1"/>
    <property type="gene ID" value="ENSG00000147050.19"/>
</dbReference>
<evidence type="ECO:0007829" key="4">
    <source>
        <dbReference type="ProteomicsDB" id="A0A804HIZ7"/>
    </source>
</evidence>
<dbReference type="Ensembl" id="ENST00000683425.1">
    <property type="protein sequence ID" value="ENSP00000507291.1"/>
    <property type="gene ID" value="ENSG00000147050.18"/>
</dbReference>
<evidence type="ECO:0000313" key="1">
    <source>
        <dbReference type="Ensembl" id="ENSP00000507291.1"/>
    </source>
</evidence>
<name>A0A804HIZ7_HUMAN</name>
<dbReference type="OpenTargets" id="ENSG00000147050"/>
<keyword evidence="2" id="KW-1185">Reference proteome</keyword>
<sequence>MKSCGVSLATAAAAAAAFGDEEKKMAAGKASGESEEASPSLTAEEREALGGLDSRLFGFVRFHEDGARTKALLGKHYLHTRGTTVYSLTTGRMLPFYMVLVWSTSIIMHFSGQLKHFRRCFMLIPAFVEPRKFIYDLGLCSK</sequence>
<dbReference type="AlphaFoldDB" id="A0A804HIZ7"/>
<dbReference type="EMBL" id="AL133545">
    <property type="status" value="NOT_ANNOTATED_CDS"/>
    <property type="molecule type" value="Genomic_DNA"/>
</dbReference>